<dbReference type="InterPro" id="IPR058753">
    <property type="entry name" value="TIL_OTOGL_Mucin"/>
</dbReference>
<dbReference type="PROSITE" id="PS50184">
    <property type="entry name" value="VWFC_2"/>
    <property type="match status" value="1"/>
</dbReference>
<keyword evidence="2" id="KW-0964">Secreted</keyword>
<feature type="chain" id="PRO_5042507939" evidence="8">
    <location>
        <begin position="21"/>
        <end position="2264"/>
    </location>
</feature>
<dbReference type="InterPro" id="IPR050780">
    <property type="entry name" value="Mucin_vWF_Thrombospondin_sf"/>
</dbReference>
<evidence type="ECO:0000256" key="4">
    <source>
        <dbReference type="ARBA" id="ARBA00023157"/>
    </source>
</evidence>
<evidence type="ECO:0000313" key="13">
    <source>
        <dbReference type="RefSeq" id="XP_032805326.1"/>
    </source>
</evidence>
<feature type="region of interest" description="Disordered" evidence="7">
    <location>
        <begin position="1656"/>
        <end position="1964"/>
    </location>
</feature>
<dbReference type="FunFam" id="2.10.25.10:FF:000674">
    <property type="entry name" value="Mucin-2"/>
    <property type="match status" value="1"/>
</dbReference>
<dbReference type="InterPro" id="IPR014853">
    <property type="entry name" value="VWF/SSPO/ZAN-like_Cys-rich_dom"/>
</dbReference>
<dbReference type="CDD" id="cd19941">
    <property type="entry name" value="TIL"/>
    <property type="match status" value="3"/>
</dbReference>
<evidence type="ECO:0000256" key="8">
    <source>
        <dbReference type="SAM" id="SignalP"/>
    </source>
</evidence>
<dbReference type="Pfam" id="PF23244">
    <property type="entry name" value="VWF"/>
    <property type="match status" value="1"/>
</dbReference>
<evidence type="ECO:0000259" key="11">
    <source>
        <dbReference type="PROSITE" id="PS51233"/>
    </source>
</evidence>
<protein>
    <submittedName>
        <fullName evidence="13">Mucin-2-like</fullName>
    </submittedName>
</protein>
<keyword evidence="3" id="KW-0677">Repeat</keyword>
<feature type="compositionally biased region" description="Low complexity" evidence="7">
    <location>
        <begin position="1875"/>
        <end position="1900"/>
    </location>
</feature>
<feature type="compositionally biased region" description="Low complexity" evidence="7">
    <location>
        <begin position="1841"/>
        <end position="1853"/>
    </location>
</feature>
<keyword evidence="5" id="KW-0325">Glycoprotein</keyword>
<dbReference type="SMART" id="SM00215">
    <property type="entry name" value="VWC_out"/>
    <property type="match status" value="3"/>
</dbReference>
<feature type="domain" description="CTCK" evidence="9">
    <location>
        <begin position="2177"/>
        <end position="2260"/>
    </location>
</feature>
<dbReference type="PROSITE" id="PS51233">
    <property type="entry name" value="VWFD"/>
    <property type="match status" value="4"/>
</dbReference>
<dbReference type="SMART" id="SM00216">
    <property type="entry name" value="VWD"/>
    <property type="match status" value="4"/>
</dbReference>
<dbReference type="InterPro" id="IPR006207">
    <property type="entry name" value="Cys_knot_C"/>
</dbReference>
<dbReference type="SMART" id="SM00832">
    <property type="entry name" value="C8"/>
    <property type="match status" value="4"/>
</dbReference>
<dbReference type="SMART" id="SM00041">
    <property type="entry name" value="CT"/>
    <property type="match status" value="1"/>
</dbReference>
<feature type="domain" description="VWFD" evidence="11">
    <location>
        <begin position="1318"/>
        <end position="1505"/>
    </location>
</feature>
<evidence type="ECO:0000313" key="12">
    <source>
        <dbReference type="Proteomes" id="UP001318040"/>
    </source>
</evidence>
<evidence type="ECO:0000256" key="2">
    <source>
        <dbReference type="ARBA" id="ARBA00022525"/>
    </source>
</evidence>
<dbReference type="SMART" id="SM00214">
    <property type="entry name" value="VWC"/>
    <property type="match status" value="4"/>
</dbReference>
<dbReference type="InterPro" id="IPR036084">
    <property type="entry name" value="Ser_inhib-like_sf"/>
</dbReference>
<dbReference type="PANTHER" id="PTHR11339">
    <property type="entry name" value="EXTRACELLULAR MATRIX GLYCOPROTEIN RELATED"/>
    <property type="match status" value="1"/>
</dbReference>
<keyword evidence="12" id="KW-1185">Reference proteome</keyword>
<proteinExistence type="predicted"/>
<dbReference type="PROSITE" id="PS01225">
    <property type="entry name" value="CTCK_2"/>
    <property type="match status" value="1"/>
</dbReference>
<comment type="caution">
    <text evidence="6">Lacks conserved residue(s) required for the propagation of feature annotation.</text>
</comment>
<comment type="subcellular location">
    <subcellularLocation>
        <location evidence="1">Secreted</location>
    </subcellularLocation>
</comment>
<reference evidence="13" key="1">
    <citation type="submission" date="2025-08" db="UniProtKB">
        <authorList>
            <consortium name="RefSeq"/>
        </authorList>
    </citation>
    <scope>IDENTIFICATION</scope>
    <source>
        <tissue evidence="13">Sperm</tissue>
    </source>
</reference>
<evidence type="ECO:0000256" key="6">
    <source>
        <dbReference type="PROSITE-ProRule" id="PRU00039"/>
    </source>
</evidence>
<feature type="compositionally biased region" description="Low complexity" evidence="7">
    <location>
        <begin position="1907"/>
        <end position="1953"/>
    </location>
</feature>
<evidence type="ECO:0000256" key="7">
    <source>
        <dbReference type="SAM" id="MobiDB-lite"/>
    </source>
</evidence>
<dbReference type="InterPro" id="IPR001846">
    <property type="entry name" value="VWF_type-D"/>
</dbReference>
<feature type="compositionally biased region" description="Low complexity" evidence="7">
    <location>
        <begin position="1707"/>
        <end position="1719"/>
    </location>
</feature>
<feature type="domain" description="VWFC" evidence="10">
    <location>
        <begin position="2032"/>
        <end position="2098"/>
    </location>
</feature>
<dbReference type="Pfam" id="PF01826">
    <property type="entry name" value="TIL"/>
    <property type="match status" value="2"/>
</dbReference>
<dbReference type="PANTHER" id="PTHR11339:SF408">
    <property type="entry name" value="MUCIN-5B"/>
    <property type="match status" value="1"/>
</dbReference>
<dbReference type="Pfam" id="PF00094">
    <property type="entry name" value="VWD"/>
    <property type="match status" value="4"/>
</dbReference>
<dbReference type="Pfam" id="PF25962">
    <property type="entry name" value="TIL_OTOGL_Mucin"/>
    <property type="match status" value="1"/>
</dbReference>
<feature type="signal peptide" evidence="8">
    <location>
        <begin position="1"/>
        <end position="20"/>
    </location>
</feature>
<dbReference type="SUPFAM" id="SSF57567">
    <property type="entry name" value="Serine protease inhibitors"/>
    <property type="match status" value="3"/>
</dbReference>
<feature type="domain" description="VWFD" evidence="11">
    <location>
        <begin position="366"/>
        <end position="537"/>
    </location>
</feature>
<feature type="compositionally biased region" description="Low complexity" evidence="7">
    <location>
        <begin position="1656"/>
        <end position="1700"/>
    </location>
</feature>
<evidence type="ECO:0000259" key="9">
    <source>
        <dbReference type="PROSITE" id="PS01225"/>
    </source>
</evidence>
<gene>
    <name evidence="13" type="primary">LOC116940102</name>
</gene>
<sequence>MKAVWSGLCGLFCAALVITAEPPDPVLPSEGVCSTWGDGFVKTFDGSFFQLQSNCSYTLARDCRSPFQEFNIVITRINGAYLSILIQTESDMVKISDGIVSLGQQSVVVPYSNTRLHITRFGMGLKIALRNPGIKIIWAQDVLLVVVGRGARDGMCGLCGNFDGQKELSANYENMDLLAYAYPQRLNQECEVKSGPVCSEPWMWSTCSLAVQRMGPCDVPASGFVAMCMNEQCHCENQTMCGCPSLTAFSLECVIGGATLASWRTSNLCAPQDCPGDLVYEECGSTCPQTCANPFQPMCQGCVPGCFCPPDSVLTVRNGTTCVFLSDCNCTLNGDVYAPGAISQQGCRSCVCETGQWSCNSLLCADGCSLEGGSNFITFDHKSFSFNGNCYYYLSMSADWVIEVLLRPCSSFPVERACLKSVTLKSQSMSYEFKSNGNILSSKMIVPLPHESGKISIYKTSSMFLQVFTSFGLKMQVQISPSMQVYITLPEEFKGQTKGLCGNFNGVATDDFMSSQGLVEGTAVVFANSWKASSDCEDIDTVVQDPCLLNMAIAESAERKCSILRAPSGVFAQCHHLLDPYRYYKRCMSDACSCPAGQDCVTETQFAYARACASKGNVLHGWRRATDSLVGCLQNQLFSYASDGCKRTCRSLSNQGVACTVTDVPVEGCQCPRGLYADDQGTCVSVSRCPCFLNGEKVQPGAFVYINGLSCYCKNGILRCQDYPECNPPMVYTDCINSQSGVYGKACERTCELQEPPCLGIRCYPGCVCPKDLVRTRNDTCVQPHFCPCQHNGITYAPGNSIQVDCNQCNCSNGFWNCTKNYCAAICKTFGNGHYTTFDGKGFLFNGYSCEYVVAQDYCGTSPQNGTFQITVENILCRSTLSTCSKSIRFFLQDQEITLADGTYSFSLRSKSISSTHRFRVYSVGLYLIVDAANGIKLVWDRKTTLFIKVTPDRKNELCGLCGKYNGDVSDDFTMRDHSVSANALQFGNSWKADDTCPDMGEEVPSCVLNFNRKASAERECSLLSSGVFASCHGEVDYVPYYEACVRDSCACNTDLECKLFCTVVAAYAEACNAVGLCIHWRTPDLCPVFCDFYNDPNTCTWHYHPCGTVNTKTCDDPEGINLGDFPRLEGCYPKCSNATYLDERTLHCVPRENCSCELNDTIVLPGGTLVSRDTCQICNCTMGQLHCATANVCCVYNGHQFKPGEIVYIYTDLGSLCNVTGICTDAGLIGRDTLCPSTTPTITATSPAFTTGSGCYSLVPPRQHMETWKVNNCTNATCVGNNVTYTVKTCSESTKPNCSFVRSVSDSDGCCTWQCQCKCQGWGDPHYITFDGVQYTFLEDCTYILMEERIKQQNLTILLDNYQFTRGNPASFVRGLVVNYNGNSVNMSIPATLGRRQNIITVYFNNILVTPPLSSNGIDITSSRIVVKVAIPAVDATISFTGDMFSIYLPYDLFKNNTQGQCGVCNNLSNDDCAWWNGTAEPASCCPSTASSWAVRDVTKPHCLSSAFNSSKNQSCTPSTTPAPCQMNMSVCGAINSTMFLNCSKVVSLQEFLVTCKYDLCQVNSSQAGCPSIQAAAEKCAQLGYNVDWRSATNGTCGYNCTNGQYMPQGPKIVKSCSNGSVVSTIQDEEGCYCPEGKISCNGSCIPEISTTTMPSTSLATTATSTITPPPTSTATSTVTPPPTSTATSTEMPTSTSTITPPPPTSTATSTEMPTSTVTPPPPTSTATSTVTPPPPTSTATSTEMPTSTVTPPPPTSTELPTSTVTPPPPTSTATSTVTPLPPTSTATSTEMPTSTSTITPPPPTSTATSTEMPTSTVTPPPPTSTELPTSTVTPPPPTSTATSTEMPTSTVTPPPPTSTELPTSTVTPPPPTSTATSTVTPLPPTSTATSTEMLTSTVTPPPPTSTATSTVTPLPPTSTATSTEMPTSTVTPLPPTSTATSTEMPTTTSTVTPPPPTSTGTPCTCDFEGKMINAGELVHISSDGNGWCAYVRCSPKCSLIISHELCPSTTAPTMSSPPTTYQSTITTPRQSCYYKGRDYNAGDWWQSDCMACVCDAQTLESICKPVQCALPPSCSPFETLNTVLYGQKCCSSYSCVPRSDICVAGGQAYAIGANWTKPGDNCTLFTCNSSLGQASVVETRIFCSAAFNVNSCQPGTVTKDDYGCCSSCSLQNSSCRMFEETTVKDVPGCQPKNFTTSFCEGTCQTTTIVDIESGELQASCSCCRPSITEQMKLVLHCMTESKIYTYVNIISCKCMDCLEMWQ</sequence>
<keyword evidence="8" id="KW-0732">Signal</keyword>
<dbReference type="RefSeq" id="XP_032805326.1">
    <property type="nucleotide sequence ID" value="XM_032949435.1"/>
</dbReference>
<dbReference type="KEGG" id="pmrn:116940102"/>
<accession>A0AAJ7WPH7</accession>
<name>A0AAJ7WPH7_PETMA</name>
<feature type="domain" description="VWFD" evidence="11">
    <location>
        <begin position="825"/>
        <end position="998"/>
    </location>
</feature>
<organism evidence="12 13">
    <name type="scientific">Petromyzon marinus</name>
    <name type="common">Sea lamprey</name>
    <dbReference type="NCBI Taxonomy" id="7757"/>
    <lineage>
        <taxon>Eukaryota</taxon>
        <taxon>Metazoa</taxon>
        <taxon>Chordata</taxon>
        <taxon>Craniata</taxon>
        <taxon>Vertebrata</taxon>
        <taxon>Cyclostomata</taxon>
        <taxon>Hyperoartia</taxon>
        <taxon>Petromyzontiformes</taxon>
        <taxon>Petromyzontidae</taxon>
        <taxon>Petromyzon</taxon>
    </lineage>
</organism>
<dbReference type="Proteomes" id="UP001318040">
    <property type="component" value="Chromosome 7"/>
</dbReference>
<feature type="domain" description="VWFD" evidence="11">
    <location>
        <begin position="31"/>
        <end position="199"/>
    </location>
</feature>
<feature type="compositionally biased region" description="Low complexity" evidence="7">
    <location>
        <begin position="1773"/>
        <end position="1800"/>
    </location>
</feature>
<evidence type="ECO:0000256" key="3">
    <source>
        <dbReference type="ARBA" id="ARBA00022737"/>
    </source>
</evidence>
<dbReference type="InterPro" id="IPR002919">
    <property type="entry name" value="TIL_dom"/>
</dbReference>
<dbReference type="InterPro" id="IPR001007">
    <property type="entry name" value="VWF_dom"/>
</dbReference>
<dbReference type="SUPFAM" id="SSF57603">
    <property type="entry name" value="FnI-like domain"/>
    <property type="match status" value="1"/>
</dbReference>
<feature type="compositionally biased region" description="Low complexity" evidence="7">
    <location>
        <begin position="1739"/>
        <end position="1751"/>
    </location>
</feature>
<keyword evidence="4" id="KW-1015">Disulfide bond</keyword>
<dbReference type="Pfam" id="PF08742">
    <property type="entry name" value="C8"/>
    <property type="match status" value="4"/>
</dbReference>
<evidence type="ECO:0000256" key="1">
    <source>
        <dbReference type="ARBA" id="ARBA00004613"/>
    </source>
</evidence>
<evidence type="ECO:0000259" key="10">
    <source>
        <dbReference type="PROSITE" id="PS50184"/>
    </source>
</evidence>
<evidence type="ECO:0000256" key="5">
    <source>
        <dbReference type="ARBA" id="ARBA00023180"/>
    </source>
</evidence>
<feature type="compositionally biased region" description="Low complexity" evidence="7">
    <location>
        <begin position="1807"/>
        <end position="1819"/>
    </location>
</feature>
<dbReference type="Gene3D" id="2.10.25.10">
    <property type="entry name" value="Laminin"/>
    <property type="match status" value="3"/>
</dbReference>